<proteinExistence type="inferred from homology"/>
<keyword evidence="4 7" id="KW-0349">Heme</keyword>
<evidence type="ECO:0000313" key="9">
    <source>
        <dbReference type="Proteomes" id="UP000835052"/>
    </source>
</evidence>
<dbReference type="PROSITE" id="PS00086">
    <property type="entry name" value="CYTOCHROME_P450"/>
    <property type="match status" value="1"/>
</dbReference>
<dbReference type="Gene3D" id="3.30.420.10">
    <property type="entry name" value="Ribonuclease H-like superfamily/Ribonuclease H"/>
    <property type="match status" value="1"/>
</dbReference>
<accession>A0A8S1HEI5</accession>
<comment type="similarity">
    <text evidence="3">Belongs to the cytochrome P450 family.</text>
</comment>
<keyword evidence="9" id="KW-1185">Reference proteome</keyword>
<evidence type="ECO:0000256" key="4">
    <source>
        <dbReference type="ARBA" id="ARBA00022617"/>
    </source>
</evidence>
<dbReference type="GO" id="GO:0003676">
    <property type="term" value="F:nucleic acid binding"/>
    <property type="evidence" value="ECO:0007669"/>
    <property type="project" value="InterPro"/>
</dbReference>
<dbReference type="InterPro" id="IPR036397">
    <property type="entry name" value="RNaseH_sf"/>
</dbReference>
<evidence type="ECO:0000256" key="5">
    <source>
        <dbReference type="ARBA" id="ARBA00023004"/>
    </source>
</evidence>
<dbReference type="CDD" id="cd20628">
    <property type="entry name" value="CYP4"/>
    <property type="match status" value="1"/>
</dbReference>
<keyword evidence="7" id="KW-0479">Metal-binding</keyword>
<dbReference type="GO" id="GO:0020037">
    <property type="term" value="F:heme binding"/>
    <property type="evidence" value="ECO:0007669"/>
    <property type="project" value="InterPro"/>
</dbReference>
<dbReference type="InterPro" id="IPR050196">
    <property type="entry name" value="Cytochrome_P450_Monoox"/>
</dbReference>
<dbReference type="GO" id="GO:0004497">
    <property type="term" value="F:monooxygenase activity"/>
    <property type="evidence" value="ECO:0007669"/>
    <property type="project" value="UniProtKB-KW"/>
</dbReference>
<dbReference type="PANTHER" id="PTHR24291:SF130">
    <property type="entry name" value="CYTOCHROME P450 FAMILY"/>
    <property type="match status" value="1"/>
</dbReference>
<keyword evidence="6" id="KW-0560">Oxidoreductase</keyword>
<dbReference type="Pfam" id="PF00067">
    <property type="entry name" value="p450"/>
    <property type="match status" value="1"/>
</dbReference>
<name>A0A8S1HEI5_9PELO</name>
<organism evidence="8 9">
    <name type="scientific">Caenorhabditis auriculariae</name>
    <dbReference type="NCBI Taxonomy" id="2777116"/>
    <lineage>
        <taxon>Eukaryota</taxon>
        <taxon>Metazoa</taxon>
        <taxon>Ecdysozoa</taxon>
        <taxon>Nematoda</taxon>
        <taxon>Chromadorea</taxon>
        <taxon>Rhabditida</taxon>
        <taxon>Rhabditina</taxon>
        <taxon>Rhabditomorpha</taxon>
        <taxon>Rhabditoidea</taxon>
        <taxon>Rhabditidae</taxon>
        <taxon>Peloderinae</taxon>
        <taxon>Caenorhabditis</taxon>
    </lineage>
</organism>
<dbReference type="EMBL" id="CAJGYM010000022">
    <property type="protein sequence ID" value="CAD6191700.1"/>
    <property type="molecule type" value="Genomic_DNA"/>
</dbReference>
<dbReference type="PANTHER" id="PTHR24291">
    <property type="entry name" value="CYTOCHROME P450 FAMILY 4"/>
    <property type="match status" value="1"/>
</dbReference>
<evidence type="ECO:0000256" key="1">
    <source>
        <dbReference type="ARBA" id="ARBA00001971"/>
    </source>
</evidence>
<dbReference type="SUPFAM" id="SSF46689">
    <property type="entry name" value="Homeodomain-like"/>
    <property type="match status" value="1"/>
</dbReference>
<sequence>MTNSEIVKKLKVSRVLVFRTAQRYRRLGTSGDMQRSGRPVTVTTPEAVEAVREKIRRNPERSMRKMSKEYEMSRESMRTIVKDKLKMIPYRMQKGAFLNQKNKTLRMEKARKLLAGTKDGSNLTTLFTDEKIFTVEANKNGQNHRIIATDYQSACEKGKIVNKTSHPASVMVFAGITADDKTPLIFVDSGVKGVALSHFSLRKPTMDLPARRRPAHRAKGTQEWCRANFLEFISAADWPVSSPDLNPMDYAVWIYLTEKVSSKSYPSIKALKTALIKKWDEIDDDYLRAVIDAYPKRLKAERQRVIKLVDSLPGPYSIPLLGTTWQFKWNMKDLVLQMRSWGLFYSEKGHGLLRLWIGTRPMVIAVRPETAKIVLESTELITKGPEYAILKPWLGTGLLIASGDKWRHRRKMLTPSFHFNVLNGFQAVFDYQSKILLEQIEPFAKSGQIFDAFPYIKRCALDIICETAMGCTVSAQTNHSHPYVVAVREMNILAFKHERMPWLQIPLIAYITGFKSEYNRNLEVVTQFTKKVIEDRMAEFEQYGWVTEGKKAFLDMLIELSKDGGLSYEDIREEVDTFMFEGHDTTAAGMGWALWCFAHNPDCQKKVQAELDEIFSGSNRECTVEDLKKMKYLEKCVKEALRLRPSVPNFSRVVEKDILIDNHLVPKGTSVLVAPQMIHCNPQVYDRIDVFDPERFSEENISKRHPYAYIPFSAGPRNCIGQKFAIQEEKTILSWILRRFEVSAEMGFLENLPLPEIIIRPEHGDEVVLDNLTVPYRDLSGYMESNFYNIEPTFQLLIRSENVPNIWDLIDQVTCNDDLLSLVFESEFLKYLRHKPEVRQYLLNGLWSICRKMQRFDMNHTARQFWELNDRVTSVRSFLEASFPFIFGRENPLGVSFLWFTDGMNLRSVHTYDSPPLLPIEGNFAYLESLSKNGKEGIIIRLQNFVRRVALQLLRCVLSCQRMSRRTIEAVYDGSYELSELSEPTEQESYSAEETGPPLKRNRQSWMRIMSHKKKKNQYKNKMMNKRNRKQRKDIASQKTTILKKNDKKINQDLDLNLGVSQLHDGAETKTENVPNKSLKILVKKITITKKIDRKTGARRSDLYPGIIRHREDRKRIKNNDRLQHSQFHLLLIRIVAPARMKVNGDNYGSTTSTFKISHIRSTQGISIWRTDWPRFEPSQIQNKTFRKTN</sequence>
<dbReference type="SUPFAM" id="SSF48264">
    <property type="entry name" value="Cytochrome P450"/>
    <property type="match status" value="1"/>
</dbReference>
<dbReference type="GO" id="GO:0016705">
    <property type="term" value="F:oxidoreductase activity, acting on paired donors, with incorporation or reduction of molecular oxygen"/>
    <property type="evidence" value="ECO:0007669"/>
    <property type="project" value="InterPro"/>
</dbReference>
<keyword evidence="5 7" id="KW-0408">Iron</keyword>
<evidence type="ECO:0000256" key="7">
    <source>
        <dbReference type="PIRSR" id="PIRSR602401-1"/>
    </source>
</evidence>
<evidence type="ECO:0000256" key="2">
    <source>
        <dbReference type="ARBA" id="ARBA00004123"/>
    </source>
</evidence>
<dbReference type="GO" id="GO:0005634">
    <property type="term" value="C:nucleus"/>
    <property type="evidence" value="ECO:0007669"/>
    <property type="project" value="UniProtKB-SubCell"/>
</dbReference>
<dbReference type="OrthoDB" id="1470350at2759"/>
<comment type="subcellular location">
    <subcellularLocation>
        <location evidence="2">Nucleus</location>
    </subcellularLocation>
</comment>
<protein>
    <submittedName>
        <fullName evidence="8">Uncharacterized protein</fullName>
    </submittedName>
</protein>
<dbReference type="GO" id="GO:0005506">
    <property type="term" value="F:iron ion binding"/>
    <property type="evidence" value="ECO:0007669"/>
    <property type="project" value="InterPro"/>
</dbReference>
<gene>
    <name evidence="8" type="ORF">CAUJ_LOCUS7619</name>
</gene>
<evidence type="ECO:0000313" key="8">
    <source>
        <dbReference type="EMBL" id="CAD6191700.1"/>
    </source>
</evidence>
<comment type="cofactor">
    <cofactor evidence="1 7">
        <name>heme</name>
        <dbReference type="ChEBI" id="CHEBI:30413"/>
    </cofactor>
</comment>
<comment type="caution">
    <text evidence="8">The sequence shown here is derived from an EMBL/GenBank/DDBJ whole genome shotgun (WGS) entry which is preliminary data.</text>
</comment>
<dbReference type="Proteomes" id="UP000835052">
    <property type="component" value="Unassembled WGS sequence"/>
</dbReference>
<dbReference type="InterPro" id="IPR036396">
    <property type="entry name" value="Cyt_P450_sf"/>
</dbReference>
<dbReference type="AlphaFoldDB" id="A0A8S1HEI5"/>
<keyword evidence="6" id="KW-0503">Monooxygenase</keyword>
<dbReference type="Gene3D" id="1.10.630.10">
    <property type="entry name" value="Cytochrome P450"/>
    <property type="match status" value="1"/>
</dbReference>
<dbReference type="InterPro" id="IPR009057">
    <property type="entry name" value="Homeodomain-like_sf"/>
</dbReference>
<dbReference type="InterPro" id="IPR002401">
    <property type="entry name" value="Cyt_P450_E_grp-I"/>
</dbReference>
<dbReference type="PRINTS" id="PR00385">
    <property type="entry name" value="P450"/>
</dbReference>
<evidence type="ECO:0000256" key="6">
    <source>
        <dbReference type="ARBA" id="ARBA00023033"/>
    </source>
</evidence>
<reference evidence="8" key="1">
    <citation type="submission" date="2020-10" db="EMBL/GenBank/DDBJ databases">
        <authorList>
            <person name="Kikuchi T."/>
        </authorList>
    </citation>
    <scope>NUCLEOTIDE SEQUENCE</scope>
    <source>
        <strain evidence="8">NKZ352</strain>
    </source>
</reference>
<dbReference type="PRINTS" id="PR00463">
    <property type="entry name" value="EP450I"/>
</dbReference>
<dbReference type="InterPro" id="IPR017972">
    <property type="entry name" value="Cyt_P450_CS"/>
</dbReference>
<dbReference type="InterPro" id="IPR001128">
    <property type="entry name" value="Cyt_P450"/>
</dbReference>
<feature type="binding site" description="axial binding residue" evidence="7">
    <location>
        <position position="719"/>
    </location>
    <ligand>
        <name>heme</name>
        <dbReference type="ChEBI" id="CHEBI:30413"/>
    </ligand>
    <ligandPart>
        <name>Fe</name>
        <dbReference type="ChEBI" id="CHEBI:18248"/>
    </ligandPart>
</feature>
<evidence type="ECO:0000256" key="3">
    <source>
        <dbReference type="ARBA" id="ARBA00010617"/>
    </source>
</evidence>